<organism evidence="2 3">
    <name type="scientific">Pseudomonas phage PPSC2</name>
    <dbReference type="NCBI Taxonomy" id="2041350"/>
    <lineage>
        <taxon>Viruses</taxon>
        <taxon>Duplodnaviria</taxon>
        <taxon>Heunggongvirae</taxon>
        <taxon>Uroviricota</taxon>
        <taxon>Caudoviricetes</taxon>
        <taxon>Vandenendeviridae</taxon>
        <taxon>Gorskivirinae</taxon>
        <taxon>Shenlongvirus</taxon>
        <taxon>Shenlongvirus PPSC2</taxon>
    </lineage>
</organism>
<evidence type="ECO:0000313" key="2">
    <source>
        <dbReference type="EMBL" id="ATN92928.1"/>
    </source>
</evidence>
<evidence type="ECO:0000256" key="1">
    <source>
        <dbReference type="SAM" id="MobiDB-lite"/>
    </source>
</evidence>
<protein>
    <submittedName>
        <fullName evidence="2">Uncharacterized protein</fullName>
    </submittedName>
</protein>
<dbReference type="EMBL" id="MF893340">
    <property type="protein sequence ID" value="ATN92928.1"/>
    <property type="molecule type" value="Genomic_DNA"/>
</dbReference>
<accession>A0A2R2YAX2</accession>
<dbReference type="Proteomes" id="UP000244827">
    <property type="component" value="Segment"/>
</dbReference>
<feature type="compositionally biased region" description="Basic residues" evidence="1">
    <location>
        <begin position="164"/>
        <end position="173"/>
    </location>
</feature>
<sequence length="189" mass="21340">MHSTFLSISFYILTLQIHKVNTKHNLTIEVPVLLSGLIQVHKGKDMIEFVDVVDHNPIGFVNTVCEKLAEGYAVRNTNEGVPHFGAYHHQVRLFKEERGPLVEVPEDTNGRVEHYEPLPFIKLLESFVAAGYEFDLYGAHFFDERSFKSIQMRLKVEEEAPKPTPKKGPAKKALKAEPTIDELGGTDAN</sequence>
<gene>
    <name evidence="2" type="ORF">PPSC2_165</name>
</gene>
<name>A0A2R2YAX2_9CAUD</name>
<evidence type="ECO:0000313" key="3">
    <source>
        <dbReference type="Proteomes" id="UP000244827"/>
    </source>
</evidence>
<keyword evidence="3" id="KW-1185">Reference proteome</keyword>
<feature type="region of interest" description="Disordered" evidence="1">
    <location>
        <begin position="158"/>
        <end position="189"/>
    </location>
</feature>
<reference evidence="2 3" key="1">
    <citation type="journal article" date="2018" name="Arch. Virol.">
        <title>Genomic characterization and phylogenetic analysis of the novel Pseudomonas phage PPSC2.</title>
        <authorList>
            <person name="Wu X."/>
            <person name="Wu Y."/>
            <person name="Tang Y."/>
            <person name="Gan B."/>
        </authorList>
    </citation>
    <scope>NUCLEOTIDE SEQUENCE [LARGE SCALE GENOMIC DNA]</scope>
</reference>
<proteinExistence type="predicted"/>